<dbReference type="SMART" id="SM01321">
    <property type="entry name" value="Y1_Tnp"/>
    <property type="match status" value="1"/>
</dbReference>
<dbReference type="PANTHER" id="PTHR33360:SF2">
    <property type="entry name" value="TRANSPOSASE FOR INSERTION SEQUENCE ELEMENT IS200"/>
    <property type="match status" value="1"/>
</dbReference>
<dbReference type="Gene3D" id="3.30.70.1290">
    <property type="entry name" value="Transposase IS200-like"/>
    <property type="match status" value="1"/>
</dbReference>
<evidence type="ECO:0000313" key="3">
    <source>
        <dbReference type="Proteomes" id="UP001172082"/>
    </source>
</evidence>
<organism evidence="2 3">
    <name type="scientific">Splendidivirga corallicola</name>
    <dbReference type="NCBI Taxonomy" id="3051826"/>
    <lineage>
        <taxon>Bacteria</taxon>
        <taxon>Pseudomonadati</taxon>
        <taxon>Bacteroidota</taxon>
        <taxon>Cytophagia</taxon>
        <taxon>Cytophagales</taxon>
        <taxon>Splendidivirgaceae</taxon>
        <taxon>Splendidivirga</taxon>
    </lineage>
</organism>
<evidence type="ECO:0000259" key="1">
    <source>
        <dbReference type="SMART" id="SM01321"/>
    </source>
</evidence>
<proteinExistence type="predicted"/>
<gene>
    <name evidence="2" type="ORF">QQ008_04470</name>
</gene>
<keyword evidence="3" id="KW-1185">Reference proteome</keyword>
<dbReference type="EMBL" id="JAUJEA010000001">
    <property type="protein sequence ID" value="MDN5200597.1"/>
    <property type="molecule type" value="Genomic_DNA"/>
</dbReference>
<name>A0ABT8KKL7_9BACT</name>
<dbReference type="InterPro" id="IPR002686">
    <property type="entry name" value="Transposase_17"/>
</dbReference>
<accession>A0ABT8KKL7</accession>
<dbReference type="SUPFAM" id="SSF143422">
    <property type="entry name" value="Transposase IS200-like"/>
    <property type="match status" value="1"/>
</dbReference>
<dbReference type="PANTHER" id="PTHR33360">
    <property type="entry name" value="TRANSPOSASE FOR INSERTION SEQUENCE ELEMENT IS200"/>
    <property type="match status" value="1"/>
</dbReference>
<sequence>MDFVNGYHDHCHCLLSLGIDQTMSKVMQLIKGESSFWINKNNLCKRKFEWQNEYFAVSVSESMLDRVRNYIRNQEEHHRKKTFQEEYAALMKKYHFG</sequence>
<dbReference type="Pfam" id="PF01797">
    <property type="entry name" value="Y1_Tnp"/>
    <property type="match status" value="1"/>
</dbReference>
<protein>
    <submittedName>
        <fullName evidence="2">Transposase</fullName>
    </submittedName>
</protein>
<comment type="caution">
    <text evidence="2">The sequence shown here is derived from an EMBL/GenBank/DDBJ whole genome shotgun (WGS) entry which is preliminary data.</text>
</comment>
<dbReference type="Proteomes" id="UP001172082">
    <property type="component" value="Unassembled WGS sequence"/>
</dbReference>
<dbReference type="InterPro" id="IPR036515">
    <property type="entry name" value="Transposase_17_sf"/>
</dbReference>
<reference evidence="2" key="1">
    <citation type="submission" date="2023-06" db="EMBL/GenBank/DDBJ databases">
        <title>Genomic of Parafulvivirga corallium.</title>
        <authorList>
            <person name="Wang G."/>
        </authorList>
    </citation>
    <scope>NUCLEOTIDE SEQUENCE</scope>
    <source>
        <strain evidence="2">BMA10</strain>
    </source>
</reference>
<feature type="domain" description="Transposase IS200-like" evidence="1">
    <location>
        <begin position="4"/>
        <end position="74"/>
    </location>
</feature>
<evidence type="ECO:0000313" key="2">
    <source>
        <dbReference type="EMBL" id="MDN5200597.1"/>
    </source>
</evidence>